<dbReference type="EMBL" id="ACEQ02000014">
    <property type="protein sequence ID" value="EEZ75602.1"/>
    <property type="molecule type" value="Genomic_DNA"/>
</dbReference>
<name>D0W9T8_NEILA</name>
<organism evidence="1 2">
    <name type="scientific">Neisseria lactamica ATCC 23970</name>
    <dbReference type="NCBI Taxonomy" id="546265"/>
    <lineage>
        <taxon>Bacteria</taxon>
        <taxon>Pseudomonadati</taxon>
        <taxon>Pseudomonadota</taxon>
        <taxon>Betaproteobacteria</taxon>
        <taxon>Neisseriales</taxon>
        <taxon>Neisseriaceae</taxon>
        <taxon>Neisseria</taxon>
    </lineage>
</organism>
<protein>
    <recommendedName>
        <fullName evidence="3">Transposase</fullName>
    </recommendedName>
</protein>
<proteinExistence type="predicted"/>
<gene>
    <name evidence="1" type="ORF">NEILACOT_04301</name>
</gene>
<comment type="caution">
    <text evidence="1">The sequence shown here is derived from an EMBL/GenBank/DDBJ whole genome shotgun (WGS) entry which is preliminary data.</text>
</comment>
<dbReference type="AlphaFoldDB" id="D0W9T8"/>
<sequence length="59" mass="6887">MRKSRLSRYKQNKLIELFVAGVTAKTAAESAGVNKNIAAYYFHRLRLLIYLGQPHIFYR</sequence>
<reference evidence="1 2" key="1">
    <citation type="submission" date="2009-10" db="EMBL/GenBank/DDBJ databases">
        <authorList>
            <person name="Weinstock G."/>
            <person name="Sodergren E."/>
            <person name="Clifton S."/>
            <person name="Fulton L."/>
            <person name="Fulton B."/>
            <person name="Courtney L."/>
            <person name="Fronick C."/>
            <person name="Harrison M."/>
            <person name="Strong C."/>
            <person name="Farmer C."/>
            <person name="Delahaunty K."/>
            <person name="Markovic C."/>
            <person name="Hall O."/>
            <person name="Minx P."/>
            <person name="Tomlinson C."/>
            <person name="Mitreva M."/>
            <person name="Nelson J."/>
            <person name="Hou S."/>
            <person name="Wollam A."/>
            <person name="Pepin K.H."/>
            <person name="Johnson M."/>
            <person name="Bhonagiri V."/>
            <person name="Nash W.E."/>
            <person name="Warren W."/>
            <person name="Chinwalla A."/>
            <person name="Mardis E.R."/>
            <person name="Wilson R.K."/>
        </authorList>
    </citation>
    <scope>NUCLEOTIDE SEQUENCE [LARGE SCALE GENOMIC DNA]</scope>
    <source>
        <strain evidence="1 2">ATCC 23970</strain>
    </source>
</reference>
<accession>D0W9T8</accession>
<dbReference type="Proteomes" id="UP000003843">
    <property type="component" value="Unassembled WGS sequence"/>
</dbReference>
<evidence type="ECO:0000313" key="1">
    <source>
        <dbReference type="EMBL" id="EEZ75602.1"/>
    </source>
</evidence>
<evidence type="ECO:0008006" key="3">
    <source>
        <dbReference type="Google" id="ProtNLM"/>
    </source>
</evidence>
<evidence type="ECO:0000313" key="2">
    <source>
        <dbReference type="Proteomes" id="UP000003843"/>
    </source>
</evidence>